<evidence type="ECO:0000256" key="6">
    <source>
        <dbReference type="ARBA" id="ARBA00022932"/>
    </source>
</evidence>
<dbReference type="EMBL" id="NFCF01000063">
    <property type="protein sequence ID" value="OTW50854.1"/>
    <property type="molecule type" value="Genomic_DNA"/>
</dbReference>
<evidence type="ECO:0000256" key="7">
    <source>
        <dbReference type="ARBA" id="ARBA00034754"/>
    </source>
</evidence>
<evidence type="ECO:0000256" key="2">
    <source>
        <dbReference type="ARBA" id="ARBA00017703"/>
    </source>
</evidence>
<keyword evidence="5" id="KW-0235">DNA replication</keyword>
<dbReference type="GO" id="GO:0009360">
    <property type="term" value="C:DNA polymerase III complex"/>
    <property type="evidence" value="ECO:0007669"/>
    <property type="project" value="InterPro"/>
</dbReference>
<evidence type="ECO:0000313" key="11">
    <source>
        <dbReference type="EMBL" id="OTW50854.1"/>
    </source>
</evidence>
<evidence type="ECO:0000256" key="5">
    <source>
        <dbReference type="ARBA" id="ARBA00022705"/>
    </source>
</evidence>
<dbReference type="GO" id="GO:0003887">
    <property type="term" value="F:DNA-directed DNA polymerase activity"/>
    <property type="evidence" value="ECO:0007669"/>
    <property type="project" value="UniProtKB-KW"/>
</dbReference>
<reference evidence="11 12" key="1">
    <citation type="submission" date="2016-10" db="EMBL/GenBank/DDBJ databases">
        <title>Comparative genomics of Bacillus thuringiensis reveals a path to pathogens against multiple invertebrate hosts.</title>
        <authorList>
            <person name="Zheng J."/>
            <person name="Gao Q."/>
            <person name="Liu H."/>
            <person name="Peng D."/>
            <person name="Ruan L."/>
            <person name="Sun M."/>
        </authorList>
    </citation>
    <scope>NUCLEOTIDE SEQUENCE [LARGE SCALE GENOMIC DNA]</scope>
    <source>
        <strain evidence="11">BGSC 4AC1</strain>
    </source>
</reference>
<evidence type="ECO:0000259" key="10">
    <source>
        <dbReference type="Pfam" id="PF21694"/>
    </source>
</evidence>
<dbReference type="Gene3D" id="1.20.272.10">
    <property type="match status" value="1"/>
</dbReference>
<dbReference type="InterPro" id="IPR010372">
    <property type="entry name" value="DNA_pol3_delta_N"/>
</dbReference>
<accession>A0A242WAM5</accession>
<gene>
    <name evidence="11" type="ORF">BK699_09930</name>
</gene>
<evidence type="ECO:0000256" key="1">
    <source>
        <dbReference type="ARBA" id="ARBA00012417"/>
    </source>
</evidence>
<feature type="domain" description="DNA polymerase III delta subunit-like C-terminal" evidence="10">
    <location>
        <begin position="211"/>
        <end position="329"/>
    </location>
</feature>
<dbReference type="SUPFAM" id="SSF48019">
    <property type="entry name" value="post-AAA+ oligomerization domain-like"/>
    <property type="match status" value="1"/>
</dbReference>
<dbReference type="SUPFAM" id="SSF52540">
    <property type="entry name" value="P-loop containing nucleoside triphosphate hydrolases"/>
    <property type="match status" value="1"/>
</dbReference>
<proteinExistence type="inferred from homology"/>
<feature type="domain" description="DNA polymerase III delta N-terminal" evidence="9">
    <location>
        <begin position="14"/>
        <end position="138"/>
    </location>
</feature>
<comment type="similarity">
    <text evidence="7">Belongs to the DNA polymerase HolA subunit family.</text>
</comment>
<keyword evidence="4" id="KW-0548">Nucleotidyltransferase</keyword>
<dbReference type="GO" id="GO:0003677">
    <property type="term" value="F:DNA binding"/>
    <property type="evidence" value="ECO:0007669"/>
    <property type="project" value="InterPro"/>
</dbReference>
<dbReference type="InterPro" id="IPR027417">
    <property type="entry name" value="P-loop_NTPase"/>
</dbReference>
<dbReference type="Pfam" id="PF21694">
    <property type="entry name" value="DNA_pol3_delta_C"/>
    <property type="match status" value="1"/>
</dbReference>
<name>A0A242WAM5_BACTU</name>
<protein>
    <recommendedName>
        <fullName evidence="2">DNA polymerase III subunit delta</fullName>
        <ecNumber evidence="1">2.7.7.7</ecNumber>
    </recommendedName>
</protein>
<evidence type="ECO:0000256" key="4">
    <source>
        <dbReference type="ARBA" id="ARBA00022695"/>
    </source>
</evidence>
<keyword evidence="6" id="KW-0239">DNA-directed DNA polymerase</keyword>
<dbReference type="Gene3D" id="3.40.50.300">
    <property type="entry name" value="P-loop containing nucleotide triphosphate hydrolases"/>
    <property type="match status" value="1"/>
</dbReference>
<organism evidence="11 12">
    <name type="scientific">Bacillus thuringiensis serovar mexicanensis</name>
    <dbReference type="NCBI Taxonomy" id="180868"/>
    <lineage>
        <taxon>Bacteria</taxon>
        <taxon>Bacillati</taxon>
        <taxon>Bacillota</taxon>
        <taxon>Bacilli</taxon>
        <taxon>Bacillales</taxon>
        <taxon>Bacillaceae</taxon>
        <taxon>Bacillus</taxon>
        <taxon>Bacillus cereus group</taxon>
    </lineage>
</organism>
<dbReference type="PANTHER" id="PTHR34388:SF1">
    <property type="entry name" value="DNA POLYMERASE III SUBUNIT DELTA"/>
    <property type="match status" value="1"/>
</dbReference>
<sequence length="333" mass="38311">MRIFKKGEIEMGLFVIYGLEQYTIDKELTKIINKDLESDTIDFSVNIYDCDETAVQIAIEDAEMLSLMMGPKKVVVKNAMFLTGQKMKKDEHDMDILQKYIDSPNEDTDLIFVVPYEKLDQRKKVVKLLKEKAIIIEAAVLKSIEAKKWIKEESENLNIELSSEAIEHLYMMVGSNLQMLSSELQKIALYVGEKRKVDTEVIHLLVKKTLEQNVFIIIEKIGKKLYAEAHSFYKELIIQKVETIAIAAMISKQFSRMLEVKAHLHNGAEQKQLASLLGVQPYAAKVIANQARGFHETTIQQILHRMSQMDYEFKTGADKQLLFEMFLVDLKNL</sequence>
<dbReference type="Proteomes" id="UP000195152">
    <property type="component" value="Unassembled WGS sequence"/>
</dbReference>
<evidence type="ECO:0000256" key="8">
    <source>
        <dbReference type="ARBA" id="ARBA00049244"/>
    </source>
</evidence>
<dbReference type="Gene3D" id="1.10.8.60">
    <property type="match status" value="1"/>
</dbReference>
<dbReference type="AlphaFoldDB" id="A0A242WAM5"/>
<dbReference type="PANTHER" id="PTHR34388">
    <property type="entry name" value="DNA POLYMERASE III SUBUNIT DELTA"/>
    <property type="match status" value="1"/>
</dbReference>
<comment type="caution">
    <text evidence="11">The sequence shown here is derived from an EMBL/GenBank/DDBJ whole genome shotgun (WGS) entry which is preliminary data.</text>
</comment>
<keyword evidence="3" id="KW-0808">Transferase</keyword>
<dbReference type="GO" id="GO:0006261">
    <property type="term" value="P:DNA-templated DNA replication"/>
    <property type="evidence" value="ECO:0007669"/>
    <property type="project" value="TreeGrafter"/>
</dbReference>
<evidence type="ECO:0000313" key="12">
    <source>
        <dbReference type="Proteomes" id="UP000195152"/>
    </source>
</evidence>
<dbReference type="Pfam" id="PF06144">
    <property type="entry name" value="DNA_pol3_delta"/>
    <property type="match status" value="1"/>
</dbReference>
<dbReference type="EC" id="2.7.7.7" evidence="1"/>
<evidence type="ECO:0000256" key="3">
    <source>
        <dbReference type="ARBA" id="ARBA00022679"/>
    </source>
</evidence>
<dbReference type="InterPro" id="IPR005790">
    <property type="entry name" value="DNA_polIII_delta"/>
</dbReference>
<comment type="catalytic activity">
    <reaction evidence="8">
        <text>DNA(n) + a 2'-deoxyribonucleoside 5'-triphosphate = DNA(n+1) + diphosphate</text>
        <dbReference type="Rhea" id="RHEA:22508"/>
        <dbReference type="Rhea" id="RHEA-COMP:17339"/>
        <dbReference type="Rhea" id="RHEA-COMP:17340"/>
        <dbReference type="ChEBI" id="CHEBI:33019"/>
        <dbReference type="ChEBI" id="CHEBI:61560"/>
        <dbReference type="ChEBI" id="CHEBI:173112"/>
        <dbReference type="EC" id="2.7.7.7"/>
    </reaction>
</comment>
<dbReference type="NCBIfam" id="TIGR01128">
    <property type="entry name" value="holA"/>
    <property type="match status" value="1"/>
</dbReference>
<evidence type="ECO:0000259" key="9">
    <source>
        <dbReference type="Pfam" id="PF06144"/>
    </source>
</evidence>
<dbReference type="InterPro" id="IPR008921">
    <property type="entry name" value="DNA_pol3_clamp-load_cplx_C"/>
</dbReference>
<dbReference type="InterPro" id="IPR048466">
    <property type="entry name" value="DNA_pol3_delta-like_C"/>
</dbReference>